<dbReference type="GO" id="GO:0016020">
    <property type="term" value="C:membrane"/>
    <property type="evidence" value="ECO:0007669"/>
    <property type="project" value="GOC"/>
</dbReference>
<dbReference type="GO" id="GO:0008758">
    <property type="term" value="F:UDP-2,3-diacylglucosamine hydrolase activity"/>
    <property type="evidence" value="ECO:0007669"/>
    <property type="project" value="TreeGrafter"/>
</dbReference>
<dbReference type="InterPro" id="IPR051158">
    <property type="entry name" value="Metallophosphoesterase_sf"/>
</dbReference>
<dbReference type="Gene3D" id="3.60.21.10">
    <property type="match status" value="1"/>
</dbReference>
<dbReference type="EMBL" id="CP118848">
    <property type="protein sequence ID" value="WHI61044.1"/>
    <property type="molecule type" value="Genomic_DNA"/>
</dbReference>
<evidence type="ECO:0000313" key="3">
    <source>
        <dbReference type="Proteomes" id="UP001223261"/>
    </source>
</evidence>
<organism evidence="2 3">
    <name type="scientific">Mammaliicoccus lentus</name>
    <name type="common">Staphylococcus lentus</name>
    <dbReference type="NCBI Taxonomy" id="42858"/>
    <lineage>
        <taxon>Bacteria</taxon>
        <taxon>Bacillati</taxon>
        <taxon>Bacillota</taxon>
        <taxon>Bacilli</taxon>
        <taxon>Bacillales</taxon>
        <taxon>Staphylococcaceae</taxon>
        <taxon>Mammaliicoccus</taxon>
    </lineage>
</organism>
<dbReference type="InterPro" id="IPR004843">
    <property type="entry name" value="Calcineurin-like_PHP"/>
</dbReference>
<dbReference type="PANTHER" id="PTHR31302">
    <property type="entry name" value="TRANSMEMBRANE PROTEIN WITH METALLOPHOSPHOESTERASE DOMAIN-RELATED"/>
    <property type="match status" value="1"/>
</dbReference>
<evidence type="ECO:0000259" key="1">
    <source>
        <dbReference type="Pfam" id="PF00149"/>
    </source>
</evidence>
<dbReference type="AlphaFoldDB" id="A0AAX3W780"/>
<sequence>MKINFPSSDIVTLKHTFYTELKSNLKIVHITDLHIGYYSGLESLHQLVIKINNMQPDIICLTGDCFDDIGKIKFDPYLVIPLFITLKSKYGKFFVPGNHDYGSNSISTVIKIMKLSGFNVLLNETQVVKTCAGNLSIYGIDDLCFGQPNFSNSFYDKDDYIDFRVCLMHEPDKVRLLNPNINLVLSGHTHGGQIRLPVFGALHTPALGKKYKKGLYQIRHRQYLYVNKGIGMTRLPIRVFCNPEIAIFYLKGK</sequence>
<dbReference type="GO" id="GO:0009245">
    <property type="term" value="P:lipid A biosynthetic process"/>
    <property type="evidence" value="ECO:0007669"/>
    <property type="project" value="TreeGrafter"/>
</dbReference>
<dbReference type="SUPFAM" id="SSF56300">
    <property type="entry name" value="Metallo-dependent phosphatases"/>
    <property type="match status" value="1"/>
</dbReference>
<dbReference type="InterPro" id="IPR029052">
    <property type="entry name" value="Metallo-depent_PP-like"/>
</dbReference>
<dbReference type="Proteomes" id="UP001223261">
    <property type="component" value="Chromosome"/>
</dbReference>
<dbReference type="RefSeq" id="WP_239703996.1">
    <property type="nucleotide sequence ID" value="NZ_CP118776.1"/>
</dbReference>
<gene>
    <name evidence="2" type="ORF">PYH69_05270</name>
</gene>
<dbReference type="Pfam" id="PF00149">
    <property type="entry name" value="Metallophos"/>
    <property type="match status" value="1"/>
</dbReference>
<dbReference type="CDD" id="cd07385">
    <property type="entry name" value="MPP_YkuE_C"/>
    <property type="match status" value="1"/>
</dbReference>
<feature type="domain" description="Calcineurin-like phosphoesterase" evidence="1">
    <location>
        <begin position="25"/>
        <end position="191"/>
    </location>
</feature>
<reference evidence="2" key="1">
    <citation type="journal article" date="2023" name="Antibiotics">
        <title>Prevalence and Molecular Characterization of Methicillin-Resistant Staphylococci (MRS) and Mammaliicocci (MRM) in Dromedary Camels from Algeria: First Detection of SCCmec-mecC Hybrid in Methicillin-Resistant Mammaliicoccus lentus.</title>
        <authorList>
            <person name="Belhout C."/>
            <person name="Boyen F."/>
            <person name="Vereecke N."/>
            <person name="Theuns S."/>
            <person name="Taibi N."/>
            <person name="Stegger M."/>
            <person name="de la Fe-Rodriguez P.Y."/>
            <person name="Bouayad L."/>
            <person name="Elgroud R."/>
            <person name="Butaye P."/>
        </authorList>
    </citation>
    <scope>NUCLEOTIDE SEQUENCE</scope>
    <source>
        <strain evidence="2">7048</strain>
    </source>
</reference>
<name>A0AAX3W780_MAMLE</name>
<accession>A0AAX3W780</accession>
<protein>
    <submittedName>
        <fullName evidence="2">Metallophosphoesterase</fullName>
    </submittedName>
</protein>
<proteinExistence type="predicted"/>
<dbReference type="PANTHER" id="PTHR31302:SF25">
    <property type="entry name" value="PHOSPHOESTERASE"/>
    <property type="match status" value="1"/>
</dbReference>
<evidence type="ECO:0000313" key="2">
    <source>
        <dbReference type="EMBL" id="WHI61044.1"/>
    </source>
</evidence>